<feature type="compositionally biased region" description="Low complexity" evidence="2">
    <location>
        <begin position="553"/>
        <end position="567"/>
    </location>
</feature>
<feature type="compositionally biased region" description="Polar residues" evidence="2">
    <location>
        <begin position="537"/>
        <end position="547"/>
    </location>
</feature>
<feature type="region of interest" description="Disordered" evidence="2">
    <location>
        <begin position="190"/>
        <end position="232"/>
    </location>
</feature>
<reference evidence="3 4" key="1">
    <citation type="submission" date="2014-04" db="EMBL/GenBank/DDBJ databases">
        <title>Evolutionary Origins and Diversification of the Mycorrhizal Mutualists.</title>
        <authorList>
            <consortium name="DOE Joint Genome Institute"/>
            <consortium name="Mycorrhizal Genomics Consortium"/>
            <person name="Kohler A."/>
            <person name="Kuo A."/>
            <person name="Nagy L.G."/>
            <person name="Floudas D."/>
            <person name="Copeland A."/>
            <person name="Barry K.W."/>
            <person name="Cichocki N."/>
            <person name="Veneault-Fourrey C."/>
            <person name="LaButti K."/>
            <person name="Lindquist E.A."/>
            <person name="Lipzen A."/>
            <person name="Lundell T."/>
            <person name="Morin E."/>
            <person name="Murat C."/>
            <person name="Riley R."/>
            <person name="Ohm R."/>
            <person name="Sun H."/>
            <person name="Tunlid A."/>
            <person name="Henrissat B."/>
            <person name="Grigoriev I.V."/>
            <person name="Hibbett D.S."/>
            <person name="Martin F."/>
        </authorList>
    </citation>
    <scope>NUCLEOTIDE SEQUENCE [LARGE SCALE GENOMIC DNA]</scope>
    <source>
        <strain evidence="3 4">FD-317 M1</strain>
    </source>
</reference>
<dbReference type="EMBL" id="KN834778">
    <property type="protein sequence ID" value="KIK59710.1"/>
    <property type="molecule type" value="Genomic_DNA"/>
</dbReference>
<feature type="compositionally biased region" description="Polar residues" evidence="2">
    <location>
        <begin position="475"/>
        <end position="487"/>
    </location>
</feature>
<name>A0A0D0B841_9AGAR</name>
<feature type="compositionally biased region" description="Polar residues" evidence="2">
    <location>
        <begin position="360"/>
        <end position="371"/>
    </location>
</feature>
<dbReference type="AlphaFoldDB" id="A0A0D0B841"/>
<dbReference type="PANTHER" id="PTHR31315:SF1">
    <property type="entry name" value="PROTEIN SIP5"/>
    <property type="match status" value="1"/>
</dbReference>
<evidence type="ECO:0000313" key="3">
    <source>
        <dbReference type="EMBL" id="KIK59710.1"/>
    </source>
</evidence>
<feature type="compositionally biased region" description="Low complexity" evidence="2">
    <location>
        <begin position="419"/>
        <end position="462"/>
    </location>
</feature>
<gene>
    <name evidence="3" type="ORF">GYMLUDRAFT_44145</name>
</gene>
<evidence type="ECO:0008006" key="5">
    <source>
        <dbReference type="Google" id="ProtNLM"/>
    </source>
</evidence>
<accession>A0A0D0B841</accession>
<feature type="region of interest" description="Disordered" evidence="2">
    <location>
        <begin position="342"/>
        <end position="613"/>
    </location>
</feature>
<proteinExistence type="inferred from homology"/>
<dbReference type="InterPro" id="IPR039301">
    <property type="entry name" value="Sip5/DA2"/>
</dbReference>
<dbReference type="CDD" id="cd24139">
    <property type="entry name" value="SIP5-like"/>
    <property type="match status" value="1"/>
</dbReference>
<feature type="compositionally biased region" description="Low complexity" evidence="2">
    <location>
        <begin position="488"/>
        <end position="536"/>
    </location>
</feature>
<dbReference type="PANTHER" id="PTHR31315">
    <property type="entry name" value="PROTEIN SIP5"/>
    <property type="match status" value="1"/>
</dbReference>
<dbReference type="OrthoDB" id="21471at2759"/>
<dbReference type="HOGENOM" id="CLU_012572_2_0_1"/>
<organism evidence="3 4">
    <name type="scientific">Collybiopsis luxurians FD-317 M1</name>
    <dbReference type="NCBI Taxonomy" id="944289"/>
    <lineage>
        <taxon>Eukaryota</taxon>
        <taxon>Fungi</taxon>
        <taxon>Dikarya</taxon>
        <taxon>Basidiomycota</taxon>
        <taxon>Agaricomycotina</taxon>
        <taxon>Agaricomycetes</taxon>
        <taxon>Agaricomycetidae</taxon>
        <taxon>Agaricales</taxon>
        <taxon>Marasmiineae</taxon>
        <taxon>Omphalotaceae</taxon>
        <taxon>Collybiopsis</taxon>
        <taxon>Collybiopsis luxurians</taxon>
    </lineage>
</organism>
<feature type="compositionally biased region" description="Basic and acidic residues" evidence="2">
    <location>
        <begin position="342"/>
        <end position="358"/>
    </location>
</feature>
<comment type="similarity">
    <text evidence="1">Belongs to the SIP5 family.</text>
</comment>
<evidence type="ECO:0000313" key="4">
    <source>
        <dbReference type="Proteomes" id="UP000053593"/>
    </source>
</evidence>
<protein>
    <recommendedName>
        <fullName evidence="5">RING-type domain-containing protein</fullName>
    </recommendedName>
</protein>
<feature type="compositionally biased region" description="Polar residues" evidence="2">
    <location>
        <begin position="223"/>
        <end position="232"/>
    </location>
</feature>
<feature type="compositionally biased region" description="Low complexity" evidence="2">
    <location>
        <begin position="373"/>
        <end position="404"/>
    </location>
</feature>
<keyword evidence="4" id="KW-1185">Reference proteome</keyword>
<evidence type="ECO:0000256" key="1">
    <source>
        <dbReference type="ARBA" id="ARBA00010402"/>
    </source>
</evidence>
<evidence type="ECO:0000256" key="2">
    <source>
        <dbReference type="SAM" id="MobiDB-lite"/>
    </source>
</evidence>
<dbReference type="GO" id="GO:0005737">
    <property type="term" value="C:cytoplasm"/>
    <property type="evidence" value="ECO:0007669"/>
    <property type="project" value="TreeGrafter"/>
</dbReference>
<feature type="compositionally biased region" description="Polar residues" evidence="2">
    <location>
        <begin position="604"/>
        <end position="613"/>
    </location>
</feature>
<feature type="region of interest" description="Disordered" evidence="2">
    <location>
        <begin position="285"/>
        <end position="317"/>
    </location>
</feature>
<dbReference type="Proteomes" id="UP000053593">
    <property type="component" value="Unassembled WGS sequence"/>
</dbReference>
<feature type="region of interest" description="Disordered" evidence="2">
    <location>
        <begin position="70"/>
        <end position="113"/>
    </location>
</feature>
<sequence length="613" mass="64916">MGNSSSSSSRNHDESVDFGFLTPQGVYTGPRDWNSAVVTQLICARRLAPFYRPLEDYDDSWTDDQILAARKEPPDSDSPGSESASRTEPLSASSISSKSSHSKRPNTLKEPSKPEAAIYRGAAECPICFLYYPPNINHSRCCDQAICTECFVQIKRSEPTTTHLVSEPAACPYCVQENFGVVYTPPPWRAGIGSEGSPPSRSDSPKQHPLDNPPPTHKRRQKSYSADSPEVVTTDQIRPDWEAKLAAVRAAVTRRANRRIIMRRVGDQLIPVGVTSGRVHALSPEEAVNAAAGSSDNGGNGSWRSRRRQQPGGSGFEQYLGQDLEELMMMEAMRLSLIEHEAQQRREAEEKKKAEEQAKSGSETSHTSSELVASGSASAGGLNSIDSSTTPTSSSSTSPSTPTPQKNGSLRVKRGSLFSRSRSPSPSPNQSSSSSSSSNPFGALGAALTSSTSTASAILAGSNISPSSDPLPESSGPTRDSNEATRTSTVESSSSNSLGSSASIPLAPPSIIIAPAPQEATARESSLPESRSTSTSQVALSPTSPFSDDSESFENLPSSPEESSCEPLIPKSNSDTSAVSGFGEGSTSGGIDTTIEARNAPESDLTSLQHDDV</sequence>